<dbReference type="Proteomes" id="UP000190959">
    <property type="component" value="Unassembled WGS sequence"/>
</dbReference>
<comment type="caution">
    <text evidence="1">The sequence shown here is derived from an EMBL/GenBank/DDBJ whole genome shotgun (WGS) entry which is preliminary data.</text>
</comment>
<dbReference type="EMBL" id="MWMH01000011">
    <property type="protein sequence ID" value="OOP70924.1"/>
    <property type="molecule type" value="Genomic_DNA"/>
</dbReference>
<sequence length="95" mass="11497">MIFKCELRLIWWITETINIYWLYCKIGKHMKRVRSTIRNLIKVHCDFVPYGLVLLCKFVLFVKLCKECVKYVIIRVKKQTKPFYLLVNITTGEHD</sequence>
<organism evidence="1 2">
    <name type="scientific">Clostridium beijerinckii</name>
    <name type="common">Clostridium MP</name>
    <dbReference type="NCBI Taxonomy" id="1520"/>
    <lineage>
        <taxon>Bacteria</taxon>
        <taxon>Bacillati</taxon>
        <taxon>Bacillota</taxon>
        <taxon>Clostridia</taxon>
        <taxon>Eubacteriales</taxon>
        <taxon>Clostridiaceae</taxon>
        <taxon>Clostridium</taxon>
    </lineage>
</organism>
<evidence type="ECO:0000313" key="2">
    <source>
        <dbReference type="Proteomes" id="UP000190959"/>
    </source>
</evidence>
<reference evidence="1 2" key="1">
    <citation type="submission" date="2017-02" db="EMBL/GenBank/DDBJ databases">
        <title>Genome sequence of Clostridium beijerinckii Br21.</title>
        <authorList>
            <person name="Fonseca B.C."/>
            <person name="Guazzaroni M.E."/>
            <person name="Riano-Pachon D.M."/>
            <person name="Reginatto V."/>
        </authorList>
    </citation>
    <scope>NUCLEOTIDE SEQUENCE [LARGE SCALE GENOMIC DNA]</scope>
    <source>
        <strain evidence="1 2">Br21</strain>
    </source>
</reference>
<name>A0A1S9N064_CLOBE</name>
<accession>A0A1S9N064</accession>
<protein>
    <submittedName>
        <fullName evidence="1">Uncharacterized protein</fullName>
    </submittedName>
</protein>
<dbReference type="AlphaFoldDB" id="A0A1S9N064"/>
<proteinExistence type="predicted"/>
<gene>
    <name evidence="1" type="ORF">CBEIBR21_23645</name>
</gene>
<evidence type="ECO:0000313" key="1">
    <source>
        <dbReference type="EMBL" id="OOP70924.1"/>
    </source>
</evidence>